<comment type="caution">
    <text evidence="1">The sequence shown here is derived from an EMBL/GenBank/DDBJ whole genome shotgun (WGS) entry which is preliminary data.</text>
</comment>
<dbReference type="AlphaFoldDB" id="A0A8K0RKM4"/>
<keyword evidence="2" id="KW-1185">Reference proteome</keyword>
<accession>A0A8K0RKM4</accession>
<protein>
    <recommendedName>
        <fullName evidence="3">Heterokaryon incompatibility domain-containing protein</fullName>
    </recommendedName>
</protein>
<gene>
    <name evidence="1" type="ORF">FB567DRAFT_33791</name>
</gene>
<dbReference type="Proteomes" id="UP000813461">
    <property type="component" value="Unassembled WGS sequence"/>
</dbReference>
<evidence type="ECO:0008006" key="3">
    <source>
        <dbReference type="Google" id="ProtNLM"/>
    </source>
</evidence>
<dbReference type="OrthoDB" id="3691841at2759"/>
<dbReference type="PANTHER" id="PTHR24148:SF73">
    <property type="entry name" value="HET DOMAIN PROTEIN (AFU_ORTHOLOGUE AFUA_8G01020)"/>
    <property type="match status" value="1"/>
</dbReference>
<dbReference type="PANTHER" id="PTHR24148">
    <property type="entry name" value="ANKYRIN REPEAT DOMAIN-CONTAINING PROTEIN 39 HOMOLOG-RELATED"/>
    <property type="match status" value="1"/>
</dbReference>
<proteinExistence type="predicted"/>
<sequence length="408" mass="46986">MGQIYSRADKVLIFLGCSRPLVAFFNSWNKWTLPANDIIMGRGLRDLLLPSETLRDTESLRIGFGQLERSEYWERAWITQEILLAKKLTMLAGHVEVDPVELAKSSLPLPPSHQFEWLSYWQYMVILERGYDPTTTRLVELLHRLSRRQCREVRDKVYSILSLVSEGPRMTVDYGISDSAVFERVVRASEVGMCFCSAHIIAAEWDQLSQEPNSCHVKTRLKTNLKPCGMVKVAGHDYYMCNDCRNAMPPAWHPDRGYLFCLHQTCKSIHEHLCLSKQHGIVSVVNSSWHSPPRDPVYLLEHELSLRQNRDHNCEGFVLTFDILGEFCRSLRKYKQLSSRSHSVPPCQKASQGTTEFEVLSMWWNTRWDARALSCPSSPWMSSISASRQWSVRDMHSIDTLIKSNHGP</sequence>
<organism evidence="1 2">
    <name type="scientific">Paraphoma chrysanthemicola</name>
    <dbReference type="NCBI Taxonomy" id="798071"/>
    <lineage>
        <taxon>Eukaryota</taxon>
        <taxon>Fungi</taxon>
        <taxon>Dikarya</taxon>
        <taxon>Ascomycota</taxon>
        <taxon>Pezizomycotina</taxon>
        <taxon>Dothideomycetes</taxon>
        <taxon>Pleosporomycetidae</taxon>
        <taxon>Pleosporales</taxon>
        <taxon>Pleosporineae</taxon>
        <taxon>Phaeosphaeriaceae</taxon>
        <taxon>Paraphoma</taxon>
    </lineage>
</organism>
<dbReference type="EMBL" id="JAGMVJ010000001">
    <property type="protein sequence ID" value="KAH7095577.1"/>
    <property type="molecule type" value="Genomic_DNA"/>
</dbReference>
<dbReference type="InterPro" id="IPR052895">
    <property type="entry name" value="HetReg/Transcr_Mod"/>
</dbReference>
<name>A0A8K0RKM4_9PLEO</name>
<reference evidence="1" key="1">
    <citation type="journal article" date="2021" name="Nat. Commun.">
        <title>Genetic determinants of endophytism in the Arabidopsis root mycobiome.</title>
        <authorList>
            <person name="Mesny F."/>
            <person name="Miyauchi S."/>
            <person name="Thiergart T."/>
            <person name="Pickel B."/>
            <person name="Atanasova L."/>
            <person name="Karlsson M."/>
            <person name="Huettel B."/>
            <person name="Barry K.W."/>
            <person name="Haridas S."/>
            <person name="Chen C."/>
            <person name="Bauer D."/>
            <person name="Andreopoulos W."/>
            <person name="Pangilinan J."/>
            <person name="LaButti K."/>
            <person name="Riley R."/>
            <person name="Lipzen A."/>
            <person name="Clum A."/>
            <person name="Drula E."/>
            <person name="Henrissat B."/>
            <person name="Kohler A."/>
            <person name="Grigoriev I.V."/>
            <person name="Martin F.M."/>
            <person name="Hacquard S."/>
        </authorList>
    </citation>
    <scope>NUCLEOTIDE SEQUENCE</scope>
    <source>
        <strain evidence="1">MPI-SDFR-AT-0120</strain>
    </source>
</reference>
<evidence type="ECO:0000313" key="2">
    <source>
        <dbReference type="Proteomes" id="UP000813461"/>
    </source>
</evidence>
<evidence type="ECO:0000313" key="1">
    <source>
        <dbReference type="EMBL" id="KAH7095577.1"/>
    </source>
</evidence>